<comment type="caution">
    <text evidence="9">The sequence shown here is derived from an EMBL/GenBank/DDBJ whole genome shotgun (WGS) entry which is preliminary data.</text>
</comment>
<evidence type="ECO:0000256" key="1">
    <source>
        <dbReference type="ARBA" id="ARBA00004167"/>
    </source>
</evidence>
<evidence type="ECO:0000256" key="2">
    <source>
        <dbReference type="ARBA" id="ARBA00004325"/>
    </source>
</evidence>
<dbReference type="OrthoDB" id="5857140at2759"/>
<comment type="subcellular location">
    <subcellularLocation>
        <location evidence="1">Membrane</location>
        <topology evidence="1">Single-pass membrane protein</topology>
    </subcellularLocation>
    <subcellularLocation>
        <location evidence="2">Mitochondrion membrane</location>
    </subcellularLocation>
</comment>
<evidence type="ECO:0000256" key="6">
    <source>
        <dbReference type="ARBA" id="ARBA00022989"/>
    </source>
</evidence>
<dbReference type="GO" id="GO:0042802">
    <property type="term" value="F:identical protein binding"/>
    <property type="evidence" value="ECO:0007669"/>
    <property type="project" value="UniProtKB-ARBA"/>
</dbReference>
<sequence>MFQDSWIDINENFPSSCETPLHILVKNNNIAPLQSLERLLLDAQKESGTPSFKGSWFGSLPITPDGLQTPPNSLYLRNTGDLNDRTKYNNDWIWDWSNRSDPTTK</sequence>
<protein>
    <submittedName>
        <fullName evidence="9">BCL2/adenovirus E1B 19 kDa protein-interacting protein 3-like protein</fullName>
    </submittedName>
</protein>
<evidence type="ECO:0000256" key="8">
    <source>
        <dbReference type="ARBA" id="ARBA00023136"/>
    </source>
</evidence>
<accession>A0A131ZWY7</accession>
<evidence type="ECO:0000256" key="4">
    <source>
        <dbReference type="ARBA" id="ARBA00022692"/>
    </source>
</evidence>
<dbReference type="VEuPathDB" id="VectorBase:SSCA008160"/>
<keyword evidence="5" id="KW-0053">Apoptosis</keyword>
<dbReference type="EMBL" id="JXLN01004395">
    <property type="protein sequence ID" value="KPM03224.1"/>
    <property type="molecule type" value="Genomic_DNA"/>
</dbReference>
<dbReference type="AlphaFoldDB" id="A0A131ZWY7"/>
<keyword evidence="4" id="KW-0812">Transmembrane</keyword>
<reference evidence="9 10" key="1">
    <citation type="journal article" date="2015" name="Parasit. Vectors">
        <title>Draft genome of the scabies mite.</title>
        <authorList>
            <person name="Rider S.D.Jr."/>
            <person name="Morgan M.S."/>
            <person name="Arlian L.G."/>
        </authorList>
    </citation>
    <scope>NUCLEOTIDE SEQUENCE [LARGE SCALE GENOMIC DNA]</scope>
    <source>
        <strain evidence="9">Arlian Lab</strain>
    </source>
</reference>
<proteinExistence type="inferred from homology"/>
<gene>
    <name evidence="9" type="ORF">QR98_0016540</name>
</gene>
<dbReference type="GO" id="GO:0006915">
    <property type="term" value="P:apoptotic process"/>
    <property type="evidence" value="ECO:0007669"/>
    <property type="project" value="UniProtKB-KW"/>
</dbReference>
<evidence type="ECO:0000313" key="9">
    <source>
        <dbReference type="EMBL" id="KPM03224.1"/>
    </source>
</evidence>
<comment type="similarity">
    <text evidence="3">Belongs to the NIP3 family.</text>
</comment>
<keyword evidence="7" id="KW-0496">Mitochondrion</keyword>
<evidence type="ECO:0000256" key="5">
    <source>
        <dbReference type="ARBA" id="ARBA00022703"/>
    </source>
</evidence>
<keyword evidence="6" id="KW-1133">Transmembrane helix</keyword>
<dbReference type="Proteomes" id="UP000616769">
    <property type="component" value="Unassembled WGS sequence"/>
</dbReference>
<dbReference type="GO" id="GO:0043065">
    <property type="term" value="P:positive regulation of apoptotic process"/>
    <property type="evidence" value="ECO:0007669"/>
    <property type="project" value="InterPro"/>
</dbReference>
<evidence type="ECO:0000256" key="7">
    <source>
        <dbReference type="ARBA" id="ARBA00023128"/>
    </source>
</evidence>
<evidence type="ECO:0000256" key="3">
    <source>
        <dbReference type="ARBA" id="ARBA00007710"/>
    </source>
</evidence>
<dbReference type="Pfam" id="PF06553">
    <property type="entry name" value="BNIP3"/>
    <property type="match status" value="1"/>
</dbReference>
<keyword evidence="8" id="KW-0472">Membrane</keyword>
<organism evidence="9 10">
    <name type="scientific">Sarcoptes scabiei</name>
    <name type="common">Itch mite</name>
    <name type="synonym">Acarus scabiei</name>
    <dbReference type="NCBI Taxonomy" id="52283"/>
    <lineage>
        <taxon>Eukaryota</taxon>
        <taxon>Metazoa</taxon>
        <taxon>Ecdysozoa</taxon>
        <taxon>Arthropoda</taxon>
        <taxon>Chelicerata</taxon>
        <taxon>Arachnida</taxon>
        <taxon>Acari</taxon>
        <taxon>Acariformes</taxon>
        <taxon>Sarcoptiformes</taxon>
        <taxon>Astigmata</taxon>
        <taxon>Psoroptidia</taxon>
        <taxon>Sarcoptoidea</taxon>
        <taxon>Sarcoptidae</taxon>
        <taxon>Sarcoptinae</taxon>
        <taxon>Sarcoptes</taxon>
    </lineage>
</organism>
<evidence type="ECO:0000313" key="10">
    <source>
        <dbReference type="Proteomes" id="UP000616769"/>
    </source>
</evidence>
<dbReference type="InterPro" id="IPR010548">
    <property type="entry name" value="BNIP3"/>
</dbReference>
<name>A0A131ZWY7_SARSC</name>
<dbReference type="GO" id="GO:0031966">
    <property type="term" value="C:mitochondrial membrane"/>
    <property type="evidence" value="ECO:0007669"/>
    <property type="project" value="UniProtKB-SubCell"/>
</dbReference>